<dbReference type="EMBL" id="UGAB01000002">
    <property type="protein sequence ID" value="STF45209.1"/>
    <property type="molecule type" value="Genomic_DNA"/>
</dbReference>
<organism evidence="2 3">
    <name type="scientific">Escherichia coli</name>
    <dbReference type="NCBI Taxonomy" id="562"/>
    <lineage>
        <taxon>Bacteria</taxon>
        <taxon>Pseudomonadati</taxon>
        <taxon>Pseudomonadota</taxon>
        <taxon>Gammaproteobacteria</taxon>
        <taxon>Enterobacterales</taxon>
        <taxon>Enterobacteriaceae</taxon>
        <taxon>Escherichia</taxon>
    </lineage>
</organism>
<proteinExistence type="predicted"/>
<dbReference type="Proteomes" id="UP000254877">
    <property type="component" value="Unassembled WGS sequence"/>
</dbReference>
<gene>
    <name evidence="2" type="primary">gemA_2</name>
    <name evidence="2" type="ORF">NCTC7928_05977</name>
</gene>
<protein>
    <submittedName>
        <fullName evidence="2">Mu prophage modulation of host gene protein</fullName>
    </submittedName>
</protein>
<evidence type="ECO:0000313" key="2">
    <source>
        <dbReference type="EMBL" id="STF45209.1"/>
    </source>
</evidence>
<sequence>MTKQRLIQLIHIARNELGMDEDTYRQMLQGLTGKASNQRNGYHTTKLRAGIHEKERLSR</sequence>
<evidence type="ECO:0000313" key="3">
    <source>
        <dbReference type="Proteomes" id="UP000254877"/>
    </source>
</evidence>
<evidence type="ECO:0000256" key="1">
    <source>
        <dbReference type="SAM" id="MobiDB-lite"/>
    </source>
</evidence>
<dbReference type="AlphaFoldDB" id="A0A376LLR9"/>
<feature type="compositionally biased region" description="Basic and acidic residues" evidence="1">
    <location>
        <begin position="50"/>
        <end position="59"/>
    </location>
</feature>
<reference evidence="2 3" key="1">
    <citation type="submission" date="2018-06" db="EMBL/GenBank/DDBJ databases">
        <authorList>
            <consortium name="Pathogen Informatics"/>
            <person name="Doyle S."/>
        </authorList>
    </citation>
    <scope>NUCLEOTIDE SEQUENCE [LARGE SCALE GENOMIC DNA]</scope>
    <source>
        <strain evidence="2 3">NCTC7928</strain>
    </source>
</reference>
<name>A0A376LLR9_ECOLX</name>
<feature type="region of interest" description="Disordered" evidence="1">
    <location>
        <begin position="35"/>
        <end position="59"/>
    </location>
</feature>
<accession>A0A376LLR9</accession>